<evidence type="ECO:0000313" key="2">
    <source>
        <dbReference type="EMBL" id="PKW19846.1"/>
    </source>
</evidence>
<keyword evidence="3" id="KW-1185">Reference proteome</keyword>
<feature type="domain" description="DUF6879" evidence="1">
    <location>
        <begin position="9"/>
        <end position="172"/>
    </location>
</feature>
<proteinExistence type="predicted"/>
<dbReference type="RefSeq" id="WP_010305001.1">
    <property type="nucleotide sequence ID" value="NZ_CP061007.1"/>
</dbReference>
<organism evidence="2 3">
    <name type="scientific">Saccharopolyspora spinosa</name>
    <dbReference type="NCBI Taxonomy" id="60894"/>
    <lineage>
        <taxon>Bacteria</taxon>
        <taxon>Bacillati</taxon>
        <taxon>Actinomycetota</taxon>
        <taxon>Actinomycetes</taxon>
        <taxon>Pseudonocardiales</taxon>
        <taxon>Pseudonocardiaceae</taxon>
        <taxon>Saccharopolyspora</taxon>
    </lineage>
</organism>
<reference evidence="2" key="1">
    <citation type="submission" date="2017-12" db="EMBL/GenBank/DDBJ databases">
        <title>Sequencing the genomes of 1000 Actinobacteria strains.</title>
        <authorList>
            <person name="Klenk H.-P."/>
        </authorList>
    </citation>
    <scope>NUCLEOTIDE SEQUENCE [LARGE SCALE GENOMIC DNA]</scope>
    <source>
        <strain evidence="2">DSM 44228</strain>
    </source>
</reference>
<accession>A0A2N3YA85</accession>
<evidence type="ECO:0000313" key="3">
    <source>
        <dbReference type="Proteomes" id="UP000233786"/>
    </source>
</evidence>
<dbReference type="STRING" id="994479.GCA_000194155_00106"/>
<sequence>MVDLVSGVEFDRLFRSFRDTAFRLETQGVYREPVEDEPLRRFLNGEPPDDAWLASWTDNVRAATSEGRSFRRVRVLTEPLTDYLRFEMDLALRANLPAGEEIRSLSMSEAKSLGLPLGTDFWMFDDHQVGVMHFGDRGMLGLEMITDTAEIAQYRQWRDRAWNAAAPAKEWAVLVR</sequence>
<gene>
    <name evidence="2" type="ORF">A8926_8044</name>
</gene>
<dbReference type="Pfam" id="PF21806">
    <property type="entry name" value="DUF6879"/>
    <property type="match status" value="1"/>
</dbReference>
<protein>
    <recommendedName>
        <fullName evidence="1">DUF6879 domain-containing protein</fullName>
    </recommendedName>
</protein>
<dbReference type="Proteomes" id="UP000233786">
    <property type="component" value="Unassembled WGS sequence"/>
</dbReference>
<dbReference type="AlphaFoldDB" id="A0A2N3YA85"/>
<evidence type="ECO:0000259" key="1">
    <source>
        <dbReference type="Pfam" id="PF21806"/>
    </source>
</evidence>
<name>A0A2N3YA85_SACSN</name>
<comment type="caution">
    <text evidence="2">The sequence shown here is derived from an EMBL/GenBank/DDBJ whole genome shotgun (WGS) entry which is preliminary data.</text>
</comment>
<dbReference type="EMBL" id="PJNB01000001">
    <property type="protein sequence ID" value="PKW19846.1"/>
    <property type="molecule type" value="Genomic_DNA"/>
</dbReference>
<dbReference type="InterPro" id="IPR049244">
    <property type="entry name" value="DUF6879"/>
</dbReference>
<dbReference type="OrthoDB" id="3821358at2"/>